<protein>
    <submittedName>
        <fullName evidence="1">Uncharacterized protein</fullName>
    </submittedName>
</protein>
<comment type="caution">
    <text evidence="1">The sequence shown here is derived from an EMBL/GenBank/DDBJ whole genome shotgun (WGS) entry which is preliminary data.</text>
</comment>
<sequence length="100" mass="10831">MAESDDQTCGYTEGNVLVIIDLAGLISVQRDPFTALYSSAPRQCTWLLPPFPAHAQWCVNSLGTLTYAESDVMSGCTRTGGLDSRNVVCVDRGKAGRLYK</sequence>
<proteinExistence type="predicted"/>
<accession>A0ABD0JRD8</accession>
<organism evidence="1 2">
    <name type="scientific">Batillaria attramentaria</name>
    <dbReference type="NCBI Taxonomy" id="370345"/>
    <lineage>
        <taxon>Eukaryota</taxon>
        <taxon>Metazoa</taxon>
        <taxon>Spiralia</taxon>
        <taxon>Lophotrochozoa</taxon>
        <taxon>Mollusca</taxon>
        <taxon>Gastropoda</taxon>
        <taxon>Caenogastropoda</taxon>
        <taxon>Sorbeoconcha</taxon>
        <taxon>Cerithioidea</taxon>
        <taxon>Batillariidae</taxon>
        <taxon>Batillaria</taxon>
    </lineage>
</organism>
<name>A0ABD0JRD8_9CAEN</name>
<evidence type="ECO:0000313" key="2">
    <source>
        <dbReference type="Proteomes" id="UP001519460"/>
    </source>
</evidence>
<evidence type="ECO:0000313" key="1">
    <source>
        <dbReference type="EMBL" id="KAK7477476.1"/>
    </source>
</evidence>
<keyword evidence="2" id="KW-1185">Reference proteome</keyword>
<reference evidence="1 2" key="1">
    <citation type="journal article" date="2023" name="Sci. Data">
        <title>Genome assembly of the Korean intertidal mud-creeper Batillaria attramentaria.</title>
        <authorList>
            <person name="Patra A.K."/>
            <person name="Ho P.T."/>
            <person name="Jun S."/>
            <person name="Lee S.J."/>
            <person name="Kim Y."/>
            <person name="Won Y.J."/>
        </authorList>
    </citation>
    <scope>NUCLEOTIDE SEQUENCE [LARGE SCALE GENOMIC DNA]</scope>
    <source>
        <strain evidence="1">Wonlab-2016</strain>
    </source>
</reference>
<gene>
    <name evidence="1" type="ORF">BaRGS_00031300</name>
</gene>
<dbReference type="Proteomes" id="UP001519460">
    <property type="component" value="Unassembled WGS sequence"/>
</dbReference>
<dbReference type="AlphaFoldDB" id="A0ABD0JRD8"/>
<dbReference type="EMBL" id="JACVVK020000349">
    <property type="protein sequence ID" value="KAK7477476.1"/>
    <property type="molecule type" value="Genomic_DNA"/>
</dbReference>